<keyword evidence="2" id="KW-1185">Reference proteome</keyword>
<reference evidence="1 2" key="1">
    <citation type="submission" date="2008-10" db="EMBL/GenBank/DDBJ databases">
        <title>Draft genome sequence of Collinsella stercoris (DSM 13279).</title>
        <authorList>
            <person name="Sudarsanam P."/>
            <person name="Ley R."/>
            <person name="Guruge J."/>
            <person name="Turnbaugh P.J."/>
            <person name="Mahowald M."/>
            <person name="Liep D."/>
            <person name="Gordon J."/>
        </authorList>
    </citation>
    <scope>NUCLEOTIDE SEQUENCE [LARGE SCALE GENOMIC DNA]</scope>
    <source>
        <strain evidence="1 2">DSM 13279</strain>
    </source>
</reference>
<proteinExistence type="predicted"/>
<gene>
    <name evidence="1" type="ORF">COLSTE_02203</name>
</gene>
<accession>B6GDM0</accession>
<evidence type="ECO:0000313" key="1">
    <source>
        <dbReference type="EMBL" id="EEA89659.1"/>
    </source>
</evidence>
<dbReference type="STRING" id="445975.COLSTE_02203"/>
<dbReference type="AlphaFoldDB" id="B6GDM0"/>
<dbReference type="HOGENOM" id="CLU_3116754_0_0_11"/>
<comment type="caution">
    <text evidence="1">The sequence shown here is derived from an EMBL/GenBank/DDBJ whole genome shotgun (WGS) entry which is preliminary data.</text>
</comment>
<organism evidence="1 2">
    <name type="scientific">Collinsella stercoris DSM 13279</name>
    <dbReference type="NCBI Taxonomy" id="445975"/>
    <lineage>
        <taxon>Bacteria</taxon>
        <taxon>Bacillati</taxon>
        <taxon>Actinomycetota</taxon>
        <taxon>Coriobacteriia</taxon>
        <taxon>Coriobacteriales</taxon>
        <taxon>Coriobacteriaceae</taxon>
        <taxon>Collinsella</taxon>
    </lineage>
</organism>
<dbReference type="EMBL" id="ABXJ01000128">
    <property type="protein sequence ID" value="EEA89659.1"/>
    <property type="molecule type" value="Genomic_DNA"/>
</dbReference>
<evidence type="ECO:0000313" key="2">
    <source>
        <dbReference type="Proteomes" id="UP000003560"/>
    </source>
</evidence>
<dbReference type="Proteomes" id="UP000003560">
    <property type="component" value="Unassembled WGS sequence"/>
</dbReference>
<protein>
    <submittedName>
        <fullName evidence="1">Uncharacterized protein</fullName>
    </submittedName>
</protein>
<sequence length="50" mass="5277">MGARAAATGLRRHVGGEPPIEGSCPANRLSVACRGIPNLSRAAFYHWIMG</sequence>
<reference evidence="1 2" key="2">
    <citation type="submission" date="2008-10" db="EMBL/GenBank/DDBJ databases">
        <authorList>
            <person name="Fulton L."/>
            <person name="Clifton S."/>
            <person name="Fulton B."/>
            <person name="Xu J."/>
            <person name="Minx P."/>
            <person name="Pepin K.H."/>
            <person name="Johnson M."/>
            <person name="Thiruvilangam P."/>
            <person name="Bhonagiri V."/>
            <person name="Nash W.E."/>
            <person name="Mardis E.R."/>
            <person name="Wilson R.K."/>
        </authorList>
    </citation>
    <scope>NUCLEOTIDE SEQUENCE [LARGE SCALE GENOMIC DNA]</scope>
    <source>
        <strain evidence="1 2">DSM 13279</strain>
    </source>
</reference>
<name>B6GDM0_9ACTN</name>